<reference evidence="2" key="1">
    <citation type="journal article" date="2014" name="Int. J. Syst. Evol. Microbiol.">
        <title>Complete genome sequence of Corynebacterium casei LMG S-19264T (=DSM 44701T), isolated from a smear-ripened cheese.</title>
        <authorList>
            <consortium name="US DOE Joint Genome Institute (JGI-PGF)"/>
            <person name="Walter F."/>
            <person name="Albersmeier A."/>
            <person name="Kalinowski J."/>
            <person name="Ruckert C."/>
        </authorList>
    </citation>
    <scope>NUCLEOTIDE SEQUENCE</scope>
    <source>
        <strain evidence="2">CGMCC 1.15762</strain>
    </source>
</reference>
<comment type="caution">
    <text evidence="2">The sequence shown here is derived from an EMBL/GenBank/DDBJ whole genome shotgun (WGS) entry which is preliminary data.</text>
</comment>
<organism evidence="2 3">
    <name type="scientific">Salipiger pallidus</name>
    <dbReference type="NCBI Taxonomy" id="1775170"/>
    <lineage>
        <taxon>Bacteria</taxon>
        <taxon>Pseudomonadati</taxon>
        <taxon>Pseudomonadota</taxon>
        <taxon>Alphaproteobacteria</taxon>
        <taxon>Rhodobacterales</taxon>
        <taxon>Roseobacteraceae</taxon>
        <taxon>Salipiger</taxon>
    </lineage>
</organism>
<feature type="chain" id="PRO_5035253591" evidence="1">
    <location>
        <begin position="27"/>
        <end position="155"/>
    </location>
</feature>
<dbReference type="EMBL" id="BMJV01000003">
    <property type="protein sequence ID" value="GGG71668.1"/>
    <property type="molecule type" value="Genomic_DNA"/>
</dbReference>
<keyword evidence="3" id="KW-1185">Reference proteome</keyword>
<evidence type="ECO:0000256" key="1">
    <source>
        <dbReference type="SAM" id="SignalP"/>
    </source>
</evidence>
<feature type="signal peptide" evidence="1">
    <location>
        <begin position="1"/>
        <end position="26"/>
    </location>
</feature>
<evidence type="ECO:0000313" key="2">
    <source>
        <dbReference type="EMBL" id="GGG71668.1"/>
    </source>
</evidence>
<dbReference type="Proteomes" id="UP000617145">
    <property type="component" value="Unassembled WGS sequence"/>
</dbReference>
<dbReference type="RefSeq" id="WP_188790027.1">
    <property type="nucleotide sequence ID" value="NZ_BMJV01000003.1"/>
</dbReference>
<accession>A0A8J2ZJF0</accession>
<sequence length="155" mass="16052">MRRAALSLAGGLAGGLAAVLPGAIFAQEVQECDWQASAQNIPEPWGDHSRSFAEGAVRLAVLDTIEPGGAPLRLLVLSPPHDEIGARQCKVVGLGGAGFAGMAFDRLEADYDPALGLTFVLPVQLHDAAAGGFSWTELSVTVNQATGTITPSFEN</sequence>
<reference evidence="2" key="2">
    <citation type="submission" date="2020-09" db="EMBL/GenBank/DDBJ databases">
        <authorList>
            <person name="Sun Q."/>
            <person name="Zhou Y."/>
        </authorList>
    </citation>
    <scope>NUCLEOTIDE SEQUENCE</scope>
    <source>
        <strain evidence="2">CGMCC 1.15762</strain>
    </source>
</reference>
<name>A0A8J2ZJF0_9RHOB</name>
<proteinExistence type="predicted"/>
<protein>
    <submittedName>
        <fullName evidence="2">Uncharacterized protein</fullName>
    </submittedName>
</protein>
<keyword evidence="1" id="KW-0732">Signal</keyword>
<evidence type="ECO:0000313" key="3">
    <source>
        <dbReference type="Proteomes" id="UP000617145"/>
    </source>
</evidence>
<dbReference type="AlphaFoldDB" id="A0A8J2ZJF0"/>
<gene>
    <name evidence="2" type="ORF">GCM10011415_19470</name>
</gene>